<gene>
    <name evidence="2" type="ORF">Tdes44962_MAKER07952</name>
</gene>
<reference evidence="2 3" key="1">
    <citation type="journal article" date="2018" name="IMA Fungus">
        <title>IMA Genome-F 10: Nine draft genome sequences of Claviceps purpurea s.lat., including C. arundinis, C. humidiphila, and C. cf. spartinae, pseudomolecules for the pitch canker pathogen Fusarium circinatum, draft genome of Davidsoniella eucalypti, Grosmannia galeiformis, Quambalaria eucalypti, and Teratosphaeria destructans.</title>
        <authorList>
            <person name="Wingfield B.D."/>
            <person name="Liu M."/>
            <person name="Nguyen H.D."/>
            <person name="Lane F.A."/>
            <person name="Morgan S.W."/>
            <person name="De Vos L."/>
            <person name="Wilken P.M."/>
            <person name="Duong T.A."/>
            <person name="Aylward J."/>
            <person name="Coetzee M.P."/>
            <person name="Dadej K."/>
            <person name="De Beer Z.W."/>
            <person name="Findlay W."/>
            <person name="Havenga M."/>
            <person name="Kolarik M."/>
            <person name="Menzies J.G."/>
            <person name="Naidoo K."/>
            <person name="Pochopski O."/>
            <person name="Shoukouhi P."/>
            <person name="Santana Q.C."/>
            <person name="Seifert K.A."/>
            <person name="Soal N."/>
            <person name="Steenkamp E.T."/>
            <person name="Tatham C.T."/>
            <person name="van der Nest M.A."/>
            <person name="Wingfield M.J."/>
        </authorList>
    </citation>
    <scope>NUCLEOTIDE SEQUENCE [LARGE SCALE GENOMIC DNA]</scope>
    <source>
        <strain evidence="2">CMW44962</strain>
    </source>
</reference>
<comment type="caution">
    <text evidence="2">The sequence shown here is derived from an EMBL/GenBank/DDBJ whole genome shotgun (WGS) entry which is preliminary data.</text>
</comment>
<proteinExistence type="predicted"/>
<evidence type="ECO:0000313" key="3">
    <source>
        <dbReference type="Proteomes" id="UP001138500"/>
    </source>
</evidence>
<feature type="compositionally biased region" description="Basic residues" evidence="1">
    <location>
        <begin position="1"/>
        <end position="19"/>
    </location>
</feature>
<sequence>MAARRRGSRCGRRISRARSGRSGGGSRPRWSRGIGRLRAGG</sequence>
<feature type="non-terminal residue" evidence="2">
    <location>
        <position position="41"/>
    </location>
</feature>
<evidence type="ECO:0000313" key="2">
    <source>
        <dbReference type="EMBL" id="KAH9840357.1"/>
    </source>
</evidence>
<reference evidence="2 3" key="2">
    <citation type="journal article" date="2021" name="Curr. Genet.">
        <title>Genetic response to nitrogen starvation in the aggressive Eucalyptus foliar pathogen Teratosphaeria destructans.</title>
        <authorList>
            <person name="Havenga M."/>
            <person name="Wingfield B.D."/>
            <person name="Wingfield M.J."/>
            <person name="Dreyer L.L."/>
            <person name="Roets F."/>
            <person name="Aylward J."/>
        </authorList>
    </citation>
    <scope>NUCLEOTIDE SEQUENCE [LARGE SCALE GENOMIC DNA]</scope>
    <source>
        <strain evidence="2">CMW44962</strain>
    </source>
</reference>
<name>A0A9W7SXY3_9PEZI</name>
<feature type="compositionally biased region" description="Low complexity" evidence="1">
    <location>
        <begin position="27"/>
        <end position="41"/>
    </location>
</feature>
<dbReference type="EMBL" id="RIBY02000580">
    <property type="protein sequence ID" value="KAH9840357.1"/>
    <property type="molecule type" value="Genomic_DNA"/>
</dbReference>
<keyword evidence="3" id="KW-1185">Reference proteome</keyword>
<accession>A0A9W7SXY3</accession>
<dbReference type="Proteomes" id="UP001138500">
    <property type="component" value="Unassembled WGS sequence"/>
</dbReference>
<dbReference type="AlphaFoldDB" id="A0A9W7SXY3"/>
<feature type="region of interest" description="Disordered" evidence="1">
    <location>
        <begin position="1"/>
        <end position="41"/>
    </location>
</feature>
<evidence type="ECO:0000256" key="1">
    <source>
        <dbReference type="SAM" id="MobiDB-lite"/>
    </source>
</evidence>
<protein>
    <submittedName>
        <fullName evidence="2">Uncharacterized protein</fullName>
    </submittedName>
</protein>
<organism evidence="2 3">
    <name type="scientific">Teratosphaeria destructans</name>
    <dbReference type="NCBI Taxonomy" id="418781"/>
    <lineage>
        <taxon>Eukaryota</taxon>
        <taxon>Fungi</taxon>
        <taxon>Dikarya</taxon>
        <taxon>Ascomycota</taxon>
        <taxon>Pezizomycotina</taxon>
        <taxon>Dothideomycetes</taxon>
        <taxon>Dothideomycetidae</taxon>
        <taxon>Mycosphaerellales</taxon>
        <taxon>Teratosphaeriaceae</taxon>
        <taxon>Teratosphaeria</taxon>
    </lineage>
</organism>